<evidence type="ECO:0000313" key="7">
    <source>
        <dbReference type="EMBL" id="RVT67608.1"/>
    </source>
</evidence>
<dbReference type="EMBL" id="RZTZ01000001">
    <property type="protein sequence ID" value="RVT67608.1"/>
    <property type="molecule type" value="Genomic_DNA"/>
</dbReference>
<feature type="transmembrane region" description="Helical" evidence="5">
    <location>
        <begin position="266"/>
        <end position="294"/>
    </location>
</feature>
<evidence type="ECO:0000256" key="1">
    <source>
        <dbReference type="ARBA" id="ARBA00004141"/>
    </source>
</evidence>
<feature type="transmembrane region" description="Helical" evidence="5">
    <location>
        <begin position="396"/>
        <end position="413"/>
    </location>
</feature>
<dbReference type="AlphaFoldDB" id="A0A3S2UI86"/>
<feature type="domain" description="ABC-2 type transporter transmembrane" evidence="6">
    <location>
        <begin position="21"/>
        <end position="411"/>
    </location>
</feature>
<proteinExistence type="predicted"/>
<comment type="subcellular location">
    <subcellularLocation>
        <location evidence="1">Membrane</location>
        <topology evidence="1">Multi-pass membrane protein</topology>
    </subcellularLocation>
</comment>
<organism evidence="7 8">
    <name type="scientific">Niallia taxi</name>
    <dbReference type="NCBI Taxonomy" id="2499688"/>
    <lineage>
        <taxon>Bacteria</taxon>
        <taxon>Bacillati</taxon>
        <taxon>Bacillota</taxon>
        <taxon>Bacilli</taxon>
        <taxon>Bacillales</taxon>
        <taxon>Bacillaceae</taxon>
        <taxon>Niallia</taxon>
    </lineage>
</organism>
<dbReference type="GeneID" id="87615795"/>
<evidence type="ECO:0000313" key="8">
    <source>
        <dbReference type="Proteomes" id="UP000288024"/>
    </source>
</evidence>
<evidence type="ECO:0000256" key="2">
    <source>
        <dbReference type="ARBA" id="ARBA00022692"/>
    </source>
</evidence>
<dbReference type="Proteomes" id="UP000288024">
    <property type="component" value="Unassembled WGS sequence"/>
</dbReference>
<dbReference type="InterPro" id="IPR013525">
    <property type="entry name" value="ABC2_TM"/>
</dbReference>
<dbReference type="PANTHER" id="PTHR43027">
    <property type="entry name" value="DOXORUBICIN RESISTANCE ABC TRANSPORTER PERMEASE PROTEIN DRRC-RELATED"/>
    <property type="match status" value="1"/>
</dbReference>
<feature type="transmembrane region" description="Helical" evidence="5">
    <location>
        <begin position="300"/>
        <end position="326"/>
    </location>
</feature>
<gene>
    <name evidence="7" type="ORF">EM808_03775</name>
</gene>
<dbReference type="Pfam" id="PF12698">
    <property type="entry name" value="ABC2_membrane_3"/>
    <property type="match status" value="1"/>
</dbReference>
<name>A0A3S2UI86_9BACI</name>
<dbReference type="Gene3D" id="3.40.1710.10">
    <property type="entry name" value="abc type-2 transporter like domain"/>
    <property type="match status" value="1"/>
</dbReference>
<protein>
    <submittedName>
        <fullName evidence="7">ABC transporter permease</fullName>
    </submittedName>
</protein>
<dbReference type="RefSeq" id="WP_127736044.1">
    <property type="nucleotide sequence ID" value="NZ_JASPBW010000001.1"/>
</dbReference>
<keyword evidence="8" id="KW-1185">Reference proteome</keyword>
<reference evidence="7 8" key="1">
    <citation type="submission" date="2019-01" db="EMBL/GenBank/DDBJ databases">
        <title>Bacillus sp. M5HDSG1-1, whole genome shotgun sequence.</title>
        <authorList>
            <person name="Tuo L."/>
        </authorList>
    </citation>
    <scope>NUCLEOTIDE SEQUENCE [LARGE SCALE GENOMIC DNA]</scope>
    <source>
        <strain evidence="7 8">M5HDSG1-1</strain>
    </source>
</reference>
<evidence type="ECO:0000256" key="3">
    <source>
        <dbReference type="ARBA" id="ARBA00022989"/>
    </source>
</evidence>
<evidence type="ECO:0000256" key="5">
    <source>
        <dbReference type="SAM" id="Phobius"/>
    </source>
</evidence>
<feature type="transmembrane region" description="Helical" evidence="5">
    <location>
        <begin position="333"/>
        <end position="353"/>
    </location>
</feature>
<sequence>MFFHMVKKEILMIWRRPRELVVLLLMPFILITILGSALGAIMDGGEDSSSLQAKLLVLLKDDSVKAQQEKISEINSSSLSLEEKQLKIATVSSIDPVAAFINELQENKELKKIVTVTITDKEAKKGEYSGILTIPSGFTEQFYYKLLDGKEMTAAWSFKEEDSTSLSATVLKDILESYQQELSYAKTAADLNVDFTQESQGNKPIFGSMESITKKKEVDAFAYYAIGMCAMFVFYVASTVAGFAFQQKEDYMYQRILLANVSPYTFFLGIFVSAFILSFIQLHLLFGLSAVIYGVVFSSFIQYFLVTILLNILAASFAVFAAAVAFRTDSRSVPTLFTNLLIPILAFIGGSYFDLSAIGGFMEKLGEYSPVGATITAYIKVYQGYNILEITGQIEAILLFSGALLLGAFALLMRKRGAIV</sequence>
<dbReference type="InterPro" id="IPR052902">
    <property type="entry name" value="ABC-2_transporter"/>
</dbReference>
<keyword evidence="4 5" id="KW-0472">Membrane</keyword>
<keyword evidence="3 5" id="KW-1133">Transmembrane helix</keyword>
<evidence type="ECO:0000259" key="6">
    <source>
        <dbReference type="Pfam" id="PF12698"/>
    </source>
</evidence>
<evidence type="ECO:0000256" key="4">
    <source>
        <dbReference type="ARBA" id="ARBA00023136"/>
    </source>
</evidence>
<comment type="caution">
    <text evidence="7">The sequence shown here is derived from an EMBL/GenBank/DDBJ whole genome shotgun (WGS) entry which is preliminary data.</text>
</comment>
<accession>A0A3S2UI86</accession>
<keyword evidence="2 5" id="KW-0812">Transmembrane</keyword>
<dbReference type="GO" id="GO:0016020">
    <property type="term" value="C:membrane"/>
    <property type="evidence" value="ECO:0007669"/>
    <property type="project" value="UniProtKB-SubCell"/>
</dbReference>
<dbReference type="GO" id="GO:0140359">
    <property type="term" value="F:ABC-type transporter activity"/>
    <property type="evidence" value="ECO:0007669"/>
    <property type="project" value="InterPro"/>
</dbReference>
<feature type="transmembrane region" description="Helical" evidence="5">
    <location>
        <begin position="221"/>
        <end position="245"/>
    </location>
</feature>
<dbReference type="PANTHER" id="PTHR43027:SF1">
    <property type="entry name" value="DOXORUBICIN RESISTANCE ABC TRANSPORTER PERMEASE PROTEIN DRRC-RELATED"/>
    <property type="match status" value="1"/>
</dbReference>